<proteinExistence type="predicted"/>
<dbReference type="RefSeq" id="WP_092114530.1">
    <property type="nucleotide sequence ID" value="NZ_FNTH01000001.1"/>
</dbReference>
<evidence type="ECO:0000313" key="1">
    <source>
        <dbReference type="EMBL" id="SEC07823.1"/>
    </source>
</evidence>
<dbReference type="Proteomes" id="UP000198992">
    <property type="component" value="Unassembled WGS sequence"/>
</dbReference>
<dbReference type="EMBL" id="FNTH01000001">
    <property type="protein sequence ID" value="SEC07823.1"/>
    <property type="molecule type" value="Genomic_DNA"/>
</dbReference>
<evidence type="ECO:0000313" key="2">
    <source>
        <dbReference type="Proteomes" id="UP000198992"/>
    </source>
</evidence>
<dbReference type="OrthoDB" id="214150at2"/>
<dbReference type="Pfam" id="PF13376">
    <property type="entry name" value="OmdA"/>
    <property type="match status" value="1"/>
</dbReference>
<sequence length="80" mass="9308">MMLKRPRATMPAGIRRELDAAGLTEAFKQRPPHQHNDYLHWIERSVRAATKRKRIDQMLEELKAGGVYMGMAHRPSNRAR</sequence>
<dbReference type="AlphaFoldDB" id="A0A1H4PK43"/>
<protein>
    <submittedName>
        <fullName evidence="1">Bacteriocin-protection, YdeI or OmpD-Associated</fullName>
    </submittedName>
</protein>
<accession>A0A1H4PK43</accession>
<gene>
    <name evidence="1" type="ORF">SAMN05444164_0969</name>
</gene>
<reference evidence="1 2" key="1">
    <citation type="submission" date="2016-10" db="EMBL/GenBank/DDBJ databases">
        <authorList>
            <person name="de Groot N.N."/>
        </authorList>
    </citation>
    <scope>NUCLEOTIDE SEQUENCE [LARGE SCALE GENOMIC DNA]</scope>
    <source>
        <strain evidence="1 2">MT12</strain>
    </source>
</reference>
<organism evidence="1 2">
    <name type="scientific">Bradyrhizobium erythrophlei</name>
    <dbReference type="NCBI Taxonomy" id="1437360"/>
    <lineage>
        <taxon>Bacteria</taxon>
        <taxon>Pseudomonadati</taxon>
        <taxon>Pseudomonadota</taxon>
        <taxon>Alphaproteobacteria</taxon>
        <taxon>Hyphomicrobiales</taxon>
        <taxon>Nitrobacteraceae</taxon>
        <taxon>Bradyrhizobium</taxon>
    </lineage>
</organism>
<name>A0A1H4PK43_9BRAD</name>